<dbReference type="KEGG" id="meso:BSQ44_02450"/>
<organism evidence="8 9">
    <name type="scientific">Aquibium oceanicum</name>
    <dbReference type="NCBI Taxonomy" id="1670800"/>
    <lineage>
        <taxon>Bacteria</taxon>
        <taxon>Pseudomonadati</taxon>
        <taxon>Pseudomonadota</taxon>
        <taxon>Alphaproteobacteria</taxon>
        <taxon>Hyphomicrobiales</taxon>
        <taxon>Phyllobacteriaceae</taxon>
        <taxon>Aquibium</taxon>
    </lineage>
</organism>
<feature type="domain" description="Cytochrome c" evidence="7">
    <location>
        <begin position="269"/>
        <end position="357"/>
    </location>
</feature>
<evidence type="ECO:0000259" key="7">
    <source>
        <dbReference type="PROSITE" id="PS51007"/>
    </source>
</evidence>
<evidence type="ECO:0000313" key="9">
    <source>
        <dbReference type="Proteomes" id="UP000182840"/>
    </source>
</evidence>
<name>A0A1L3SY43_9HYPH</name>
<keyword evidence="9" id="KW-1185">Reference proteome</keyword>
<dbReference type="Pfam" id="PF00034">
    <property type="entry name" value="Cytochrom_C"/>
    <property type="match status" value="1"/>
</dbReference>
<dbReference type="EMBL" id="CP018171">
    <property type="protein sequence ID" value="APH74353.1"/>
    <property type="molecule type" value="Genomic_DNA"/>
</dbReference>
<sequence>MIVFTAIGIMGAAGFVLSGVYNVAASVRHFSITEYVIKVVLWRSIAFHSRGGPEAPDLTDPDLIRLGANHFATGCAPCHGSPVRDGSAAVQRMYPTPPPLDHVRDDFDTSELFWIVQNGFKFTGMPAWPGEGREDEVWPLVAYLEHLPETSPAEFAAMTGQTGGTFGPQHGLDFGVGFEPTREGLLRYCATCHGEAGARPVDGLVPALAGQNAAYLRRTMEEYRLNQRQSGMMETVATGLDAETIAELAAHFSQARPADRPVQRTPDAESIERGREIALHGVPKERVPPCASCHSGDRSDQFPRLTGLSARYIKVQLQLFHDGVRAQSPYAEIMHNVARHMDEAQMEDVAAYIASLPAGAAIGAKGVLAGEGR</sequence>
<dbReference type="PROSITE" id="PS51007">
    <property type="entry name" value="CYTC"/>
    <property type="match status" value="3"/>
</dbReference>
<evidence type="ECO:0000256" key="1">
    <source>
        <dbReference type="ARBA" id="ARBA00022448"/>
    </source>
</evidence>
<gene>
    <name evidence="8" type="ORF">BSQ44_02450</name>
</gene>
<evidence type="ECO:0000256" key="5">
    <source>
        <dbReference type="ARBA" id="ARBA00023004"/>
    </source>
</evidence>
<dbReference type="SUPFAM" id="SSF46626">
    <property type="entry name" value="Cytochrome c"/>
    <property type="match status" value="3"/>
</dbReference>
<dbReference type="PANTHER" id="PTHR33751:SF9">
    <property type="entry name" value="CYTOCHROME C4"/>
    <property type="match status" value="1"/>
</dbReference>
<accession>A0A1L3SY43</accession>
<dbReference type="Gene3D" id="1.10.760.10">
    <property type="entry name" value="Cytochrome c-like domain"/>
    <property type="match status" value="3"/>
</dbReference>
<dbReference type="STRING" id="1670800.BSQ44_02450"/>
<dbReference type="GO" id="GO:0020037">
    <property type="term" value="F:heme binding"/>
    <property type="evidence" value="ECO:0007669"/>
    <property type="project" value="InterPro"/>
</dbReference>
<reference evidence="9" key="1">
    <citation type="submission" date="2016-11" db="EMBL/GenBank/DDBJ databases">
        <title>Mesorhizobium oceanicum sp. nov., isolated from deep seawater in South China Sea.</title>
        <authorList>
            <person name="Fu G.-Y."/>
        </authorList>
    </citation>
    <scope>NUCLEOTIDE SEQUENCE [LARGE SCALE GENOMIC DNA]</scope>
    <source>
        <strain evidence="9">B7</strain>
    </source>
</reference>
<evidence type="ECO:0000256" key="2">
    <source>
        <dbReference type="ARBA" id="ARBA00022617"/>
    </source>
</evidence>
<evidence type="ECO:0000256" key="4">
    <source>
        <dbReference type="ARBA" id="ARBA00022982"/>
    </source>
</evidence>
<dbReference type="InterPro" id="IPR036909">
    <property type="entry name" value="Cyt_c-like_dom_sf"/>
</dbReference>
<dbReference type="InterPro" id="IPR050597">
    <property type="entry name" value="Cytochrome_c_Oxidase_Subunit"/>
</dbReference>
<keyword evidence="4" id="KW-0249">Electron transport</keyword>
<evidence type="ECO:0000313" key="8">
    <source>
        <dbReference type="EMBL" id="APH74353.1"/>
    </source>
</evidence>
<dbReference type="AlphaFoldDB" id="A0A1L3SY43"/>
<feature type="domain" description="Cytochrome c" evidence="7">
    <location>
        <begin position="62"/>
        <end position="148"/>
    </location>
</feature>
<evidence type="ECO:0000256" key="3">
    <source>
        <dbReference type="ARBA" id="ARBA00022723"/>
    </source>
</evidence>
<keyword evidence="2 6" id="KW-0349">Heme</keyword>
<dbReference type="Pfam" id="PF13442">
    <property type="entry name" value="Cytochrome_CBB3"/>
    <property type="match status" value="1"/>
</dbReference>
<evidence type="ECO:0000256" key="6">
    <source>
        <dbReference type="PROSITE-ProRule" id="PRU00433"/>
    </source>
</evidence>
<proteinExistence type="predicted"/>
<keyword evidence="5 6" id="KW-0408">Iron</keyword>
<protein>
    <recommendedName>
        <fullName evidence="7">Cytochrome c domain-containing protein</fullName>
    </recommendedName>
</protein>
<dbReference type="GO" id="GO:0009055">
    <property type="term" value="F:electron transfer activity"/>
    <property type="evidence" value="ECO:0007669"/>
    <property type="project" value="InterPro"/>
</dbReference>
<dbReference type="PANTHER" id="PTHR33751">
    <property type="entry name" value="CBB3-TYPE CYTOCHROME C OXIDASE SUBUNIT FIXP"/>
    <property type="match status" value="1"/>
</dbReference>
<dbReference type="InterPro" id="IPR009056">
    <property type="entry name" value="Cyt_c-like_dom"/>
</dbReference>
<dbReference type="GO" id="GO:0046872">
    <property type="term" value="F:metal ion binding"/>
    <property type="evidence" value="ECO:0007669"/>
    <property type="project" value="UniProtKB-KW"/>
</dbReference>
<dbReference type="Proteomes" id="UP000182840">
    <property type="component" value="Chromosome"/>
</dbReference>
<feature type="domain" description="Cytochrome c" evidence="7">
    <location>
        <begin position="172"/>
        <end position="256"/>
    </location>
</feature>
<keyword evidence="3 6" id="KW-0479">Metal-binding</keyword>
<keyword evidence="1" id="KW-0813">Transport</keyword>